<evidence type="ECO:0000313" key="2">
    <source>
        <dbReference type="EMBL" id="MFD1228668.1"/>
    </source>
</evidence>
<evidence type="ECO:0000256" key="1">
    <source>
        <dbReference type="SAM" id="MobiDB-lite"/>
    </source>
</evidence>
<organism evidence="2 3">
    <name type="scientific">Pseudochrobactrum kiredjianiae</name>
    <dbReference type="NCBI Taxonomy" id="386305"/>
    <lineage>
        <taxon>Bacteria</taxon>
        <taxon>Pseudomonadati</taxon>
        <taxon>Pseudomonadota</taxon>
        <taxon>Alphaproteobacteria</taxon>
        <taxon>Hyphomicrobiales</taxon>
        <taxon>Brucellaceae</taxon>
        <taxon>Pseudochrobactrum</taxon>
    </lineage>
</organism>
<sequence length="683" mass="72007">MTGPWEKYKTQETAPAGPWQKYAVPAAGPYQGSFANDSTQGPTFARGGAGLPQEKTLGGAGMTWMENAINGIPIVGPSIQKGSDYIGSNLYGLATGQDPAQIREEVNQRREGRNEAYPVSAFSGQLAANIAPMSAIGRTAAGAEALGVTGTNWLTRAGNSAASSAIVSGADIAARGGGAADMINNALISGGIGAAIPALGAGISKGLETFGNRNMSTIGAMLNPAKEAERRVGTAFLRDAQADPKSIMSAADRQVAQANNIPLVNADIGGETTRALARSVANQSPEARAVIERTASDRFAGQGQRATEFIKKIVGGNADDIGYRHALQEQARYHNKAAYDTAYSAPHAQQVYTKGLQELMQSPSLRKAVADVPTRSADRGAVQGFKEIGNPFTINSQGAYVLRQKADGTFVAPNLQFWDHVKRNLDSQIGTAHRGGDASLVADLSAIKNKLTSELDTAVPAYKQARQGASGFFDAEDALDAGRKFVNSPRRVPEVRQAFNAFNGTEKQAFATGYASELIDRIKVTNDRSNVINQVFKSQSARESMEMVLGAQKMKQIEAYVRVEDLADRLRGAMGNSTTARQLAELGIGAGAGAYGAYTGDWSSALTVGALTAGVTRGGRWLKNSANDKVLQQMANLLTNEHPQALIIAAQQAAIKPTYMRALEKLSEMLAIPARGGAVMVGQ</sequence>
<accession>A0ABW3V6B0</accession>
<dbReference type="EMBL" id="JBHTMA010000040">
    <property type="protein sequence ID" value="MFD1228668.1"/>
    <property type="molecule type" value="Genomic_DNA"/>
</dbReference>
<reference evidence="3" key="1">
    <citation type="journal article" date="2019" name="Int. J. Syst. Evol. Microbiol.">
        <title>The Global Catalogue of Microorganisms (GCM) 10K type strain sequencing project: providing services to taxonomists for standard genome sequencing and annotation.</title>
        <authorList>
            <consortium name="The Broad Institute Genomics Platform"/>
            <consortium name="The Broad Institute Genome Sequencing Center for Infectious Disease"/>
            <person name="Wu L."/>
            <person name="Ma J."/>
        </authorList>
    </citation>
    <scope>NUCLEOTIDE SEQUENCE [LARGE SCALE GENOMIC DNA]</scope>
    <source>
        <strain evidence="3">CCUG 49584</strain>
    </source>
</reference>
<protein>
    <submittedName>
        <fullName evidence="2">Uncharacterized protein</fullName>
    </submittedName>
</protein>
<evidence type="ECO:0000313" key="3">
    <source>
        <dbReference type="Proteomes" id="UP001597263"/>
    </source>
</evidence>
<gene>
    <name evidence="2" type="ORF">ACFQ35_16110</name>
</gene>
<comment type="caution">
    <text evidence="2">The sequence shown here is derived from an EMBL/GenBank/DDBJ whole genome shotgun (WGS) entry which is preliminary data.</text>
</comment>
<proteinExistence type="predicted"/>
<feature type="region of interest" description="Disordered" evidence="1">
    <location>
        <begin position="33"/>
        <end position="52"/>
    </location>
</feature>
<dbReference type="RefSeq" id="WP_289385386.1">
    <property type="nucleotide sequence ID" value="NZ_JAUCBM010000001.1"/>
</dbReference>
<keyword evidence="3" id="KW-1185">Reference proteome</keyword>
<feature type="compositionally biased region" description="Polar residues" evidence="1">
    <location>
        <begin position="33"/>
        <end position="42"/>
    </location>
</feature>
<name>A0ABW3V6B0_9HYPH</name>
<dbReference type="Proteomes" id="UP001597263">
    <property type="component" value="Unassembled WGS sequence"/>
</dbReference>